<name>A0A1K2IGM1_9FLAO</name>
<gene>
    <name evidence="3" type="ORF">SAMN05428642_10254</name>
</gene>
<dbReference type="Pfam" id="PF10517">
    <property type="entry name" value="DM13"/>
    <property type="match status" value="1"/>
</dbReference>
<evidence type="ECO:0000259" key="2">
    <source>
        <dbReference type="PROSITE" id="PS51549"/>
    </source>
</evidence>
<accession>A0A1K2IGM1</accession>
<evidence type="ECO:0000313" key="3">
    <source>
        <dbReference type="EMBL" id="SFZ91418.1"/>
    </source>
</evidence>
<feature type="chain" id="PRO_5012430761" evidence="1">
    <location>
        <begin position="19"/>
        <end position="150"/>
    </location>
</feature>
<evidence type="ECO:0000313" key="4">
    <source>
        <dbReference type="Proteomes" id="UP000182544"/>
    </source>
</evidence>
<dbReference type="InterPro" id="IPR019545">
    <property type="entry name" value="DM13_domain"/>
</dbReference>
<keyword evidence="4" id="KW-1185">Reference proteome</keyword>
<organism evidence="3 4">
    <name type="scientific">Flaviramulus basaltis</name>
    <dbReference type="NCBI Taxonomy" id="369401"/>
    <lineage>
        <taxon>Bacteria</taxon>
        <taxon>Pseudomonadati</taxon>
        <taxon>Bacteroidota</taxon>
        <taxon>Flavobacteriia</taxon>
        <taxon>Flavobacteriales</taxon>
        <taxon>Flavobacteriaceae</taxon>
        <taxon>Flaviramulus</taxon>
    </lineage>
</organism>
<dbReference type="PROSITE" id="PS51549">
    <property type="entry name" value="DM13"/>
    <property type="match status" value="1"/>
</dbReference>
<dbReference type="OrthoDB" id="155521at2"/>
<dbReference type="EMBL" id="FPKV01000002">
    <property type="protein sequence ID" value="SFZ91418.1"/>
    <property type="molecule type" value="Genomic_DNA"/>
</dbReference>
<evidence type="ECO:0000256" key="1">
    <source>
        <dbReference type="SAM" id="SignalP"/>
    </source>
</evidence>
<dbReference type="PROSITE" id="PS51257">
    <property type="entry name" value="PROKAR_LIPOPROTEIN"/>
    <property type="match status" value="1"/>
</dbReference>
<keyword evidence="1" id="KW-0732">Signal</keyword>
<reference evidence="3 4" key="1">
    <citation type="submission" date="2016-10" db="EMBL/GenBank/DDBJ databases">
        <authorList>
            <person name="de Groot N.N."/>
        </authorList>
    </citation>
    <scope>NUCLEOTIDE SEQUENCE [LARGE SCALE GENOMIC DNA]</scope>
    <source>
        <strain evidence="3 4">DSM 18180</strain>
    </source>
</reference>
<feature type="domain" description="DM13" evidence="2">
    <location>
        <begin position="50"/>
        <end position="148"/>
    </location>
</feature>
<sequence>MRLFLLFFVSSMFFSACSSDNSPMKMDEEVMEEEEMMDDEMMGEEMTTNAIYGGDFVSAAHPTMGMVSVNPEKTILNIKGFKTDSGPVLEMYLATSTNANTFISLGVLKGLDGDYEYTLPDNVDFDIYKYVMVWCVEYSINFGHAILSKT</sequence>
<dbReference type="AlphaFoldDB" id="A0A1K2IGM1"/>
<dbReference type="STRING" id="369401.SAMN05428642_10254"/>
<dbReference type="RefSeq" id="WP_072401068.1">
    <property type="nucleotide sequence ID" value="NZ_FPKV01000002.1"/>
</dbReference>
<protein>
    <submittedName>
        <fullName evidence="3">Electron transfer DM13</fullName>
    </submittedName>
</protein>
<dbReference type="Proteomes" id="UP000182544">
    <property type="component" value="Unassembled WGS sequence"/>
</dbReference>
<feature type="signal peptide" evidence="1">
    <location>
        <begin position="1"/>
        <end position="18"/>
    </location>
</feature>
<proteinExistence type="predicted"/>